<dbReference type="KEGG" id="yag:AABB28_10400"/>
<dbReference type="RefSeq" id="WP_342068726.1">
    <property type="nucleotide sequence ID" value="NZ_CP151762.1"/>
</dbReference>
<protein>
    <submittedName>
        <fullName evidence="4">SDR family oxidoreductase</fullName>
        <ecNumber evidence="4">1.-.-.-</ecNumber>
    </submittedName>
</protein>
<dbReference type="PRINTS" id="PR00081">
    <property type="entry name" value="GDHRDH"/>
</dbReference>
<gene>
    <name evidence="4" type="ORF">AABB28_10400</name>
</gene>
<evidence type="ECO:0000313" key="5">
    <source>
        <dbReference type="Proteomes" id="UP001451782"/>
    </source>
</evidence>
<reference evidence="4 5" key="1">
    <citation type="submission" date="2024-04" db="EMBL/GenBank/DDBJ databases">
        <title>Phylogenomic analyses of a clade within the roseobacter group suggest taxonomic reassignments of species of the genera Aestuariivita, Citreicella, Loktanella, Nautella, Pelagibaca, Ruegeria, Thalassobius, Thiobacimonas and Tropicibacter, and the proposal o.</title>
        <authorList>
            <person name="Jeon C.O."/>
        </authorList>
    </citation>
    <scope>NUCLEOTIDE SEQUENCE [LARGE SCALE GENOMIC DNA]</scope>
    <source>
        <strain evidence="4 5">G8-12</strain>
    </source>
</reference>
<evidence type="ECO:0000256" key="1">
    <source>
        <dbReference type="ARBA" id="ARBA00006484"/>
    </source>
</evidence>
<keyword evidence="2 4" id="KW-0560">Oxidoreductase</keyword>
<dbReference type="FunFam" id="3.40.50.720:FF:000084">
    <property type="entry name" value="Short-chain dehydrogenase reductase"/>
    <property type="match status" value="1"/>
</dbReference>
<comment type="similarity">
    <text evidence="1">Belongs to the short-chain dehydrogenases/reductases (SDR) family.</text>
</comment>
<dbReference type="InterPro" id="IPR036291">
    <property type="entry name" value="NAD(P)-bd_dom_sf"/>
</dbReference>
<dbReference type="EC" id="1.-.-.-" evidence="4"/>
<organism evidence="4 5">
    <name type="scientific">Yoonia algicola</name>
    <dbReference type="NCBI Taxonomy" id="3137368"/>
    <lineage>
        <taxon>Bacteria</taxon>
        <taxon>Pseudomonadati</taxon>
        <taxon>Pseudomonadota</taxon>
        <taxon>Alphaproteobacteria</taxon>
        <taxon>Rhodobacterales</taxon>
        <taxon>Paracoccaceae</taxon>
        <taxon>Yoonia</taxon>
    </lineage>
</organism>
<name>A0AAN0M3D2_9RHOB</name>
<feature type="domain" description="Ketoreductase" evidence="3">
    <location>
        <begin position="11"/>
        <end position="188"/>
    </location>
</feature>
<dbReference type="PRINTS" id="PR00080">
    <property type="entry name" value="SDRFAMILY"/>
</dbReference>
<dbReference type="AlphaFoldDB" id="A0AAN0M3D2"/>
<dbReference type="SMART" id="SM00822">
    <property type="entry name" value="PKS_KR"/>
    <property type="match status" value="1"/>
</dbReference>
<dbReference type="InterPro" id="IPR057326">
    <property type="entry name" value="KR_dom"/>
</dbReference>
<evidence type="ECO:0000313" key="4">
    <source>
        <dbReference type="EMBL" id="WZU62318.1"/>
    </source>
</evidence>
<proteinExistence type="inferred from homology"/>
<keyword evidence="5" id="KW-1185">Reference proteome</keyword>
<evidence type="ECO:0000259" key="3">
    <source>
        <dbReference type="SMART" id="SM00822"/>
    </source>
</evidence>
<dbReference type="Pfam" id="PF13561">
    <property type="entry name" value="adh_short_C2"/>
    <property type="match status" value="1"/>
</dbReference>
<evidence type="ECO:0000256" key="2">
    <source>
        <dbReference type="ARBA" id="ARBA00023002"/>
    </source>
</evidence>
<dbReference type="SUPFAM" id="SSF51735">
    <property type="entry name" value="NAD(P)-binding Rossmann-fold domains"/>
    <property type="match status" value="1"/>
</dbReference>
<dbReference type="CDD" id="cd05233">
    <property type="entry name" value="SDR_c"/>
    <property type="match status" value="1"/>
</dbReference>
<dbReference type="PANTHER" id="PTHR42760:SF133">
    <property type="entry name" value="3-OXOACYL-[ACYL-CARRIER-PROTEIN] REDUCTASE"/>
    <property type="match status" value="1"/>
</dbReference>
<dbReference type="InterPro" id="IPR002347">
    <property type="entry name" value="SDR_fam"/>
</dbReference>
<dbReference type="Gene3D" id="3.40.50.720">
    <property type="entry name" value="NAD(P)-binding Rossmann-like Domain"/>
    <property type="match status" value="1"/>
</dbReference>
<sequence length="252" mass="26588">MNASFHDLQGASVFITGGGNGIGAALTDGFLSQGAKVAFVGRSDASGFVREMGDKHEQAPLFIQCDITDIPALQGAMDQAVAVHGPLNVLVNNAANDMRYDAMDITEADWDSQHAVNAKAYFFACQKAASLMAPKGSIINYSSITYMMGLAGMAPYVTANAGITGMTRALAREWGPKGIRVNAIAPGWVFTEKQETMWATPEAKAAFLQKQCLQEFMKPQDMVGGTLFLASSTSAMMTGQTIVIDAGVVGTG</sequence>
<dbReference type="EMBL" id="CP151762">
    <property type="protein sequence ID" value="WZU62318.1"/>
    <property type="molecule type" value="Genomic_DNA"/>
</dbReference>
<dbReference type="PANTHER" id="PTHR42760">
    <property type="entry name" value="SHORT-CHAIN DEHYDROGENASES/REDUCTASES FAMILY MEMBER"/>
    <property type="match status" value="1"/>
</dbReference>
<dbReference type="Proteomes" id="UP001451782">
    <property type="component" value="Chromosome"/>
</dbReference>
<accession>A0AAN0M3D2</accession>
<dbReference type="GO" id="GO:0016616">
    <property type="term" value="F:oxidoreductase activity, acting on the CH-OH group of donors, NAD or NADP as acceptor"/>
    <property type="evidence" value="ECO:0007669"/>
    <property type="project" value="TreeGrafter"/>
</dbReference>